<dbReference type="EMBL" id="JAWWNJ010000023">
    <property type="protein sequence ID" value="KAK7033323.1"/>
    <property type="molecule type" value="Genomic_DNA"/>
</dbReference>
<gene>
    <name evidence="1" type="ORF">R3P38DRAFT_3186861</name>
</gene>
<dbReference type="Proteomes" id="UP001362999">
    <property type="component" value="Unassembled WGS sequence"/>
</dbReference>
<proteinExistence type="predicted"/>
<keyword evidence="2" id="KW-1185">Reference proteome</keyword>
<organism evidence="1 2">
    <name type="scientific">Favolaschia claudopus</name>
    <dbReference type="NCBI Taxonomy" id="2862362"/>
    <lineage>
        <taxon>Eukaryota</taxon>
        <taxon>Fungi</taxon>
        <taxon>Dikarya</taxon>
        <taxon>Basidiomycota</taxon>
        <taxon>Agaricomycotina</taxon>
        <taxon>Agaricomycetes</taxon>
        <taxon>Agaricomycetidae</taxon>
        <taxon>Agaricales</taxon>
        <taxon>Marasmiineae</taxon>
        <taxon>Mycenaceae</taxon>
        <taxon>Favolaschia</taxon>
    </lineage>
</organism>
<dbReference type="AlphaFoldDB" id="A0AAW0C5E1"/>
<evidence type="ECO:0000313" key="1">
    <source>
        <dbReference type="EMBL" id="KAK7033323.1"/>
    </source>
</evidence>
<comment type="caution">
    <text evidence="1">The sequence shown here is derived from an EMBL/GenBank/DDBJ whole genome shotgun (WGS) entry which is preliminary data.</text>
</comment>
<dbReference type="SUPFAM" id="SSF52047">
    <property type="entry name" value="RNI-like"/>
    <property type="match status" value="1"/>
</dbReference>
<protein>
    <recommendedName>
        <fullName evidence="3">F-box domain-containing protein</fullName>
    </recommendedName>
</protein>
<evidence type="ECO:0008006" key="3">
    <source>
        <dbReference type="Google" id="ProtNLM"/>
    </source>
</evidence>
<name>A0AAW0C5E1_9AGAR</name>
<evidence type="ECO:0000313" key="2">
    <source>
        <dbReference type="Proteomes" id="UP001362999"/>
    </source>
</evidence>
<accession>A0AAW0C5E1</accession>
<reference evidence="1 2" key="1">
    <citation type="journal article" date="2024" name="J Genomics">
        <title>Draft genome sequencing and assembly of Favolaschia claudopus CIRM-BRFM 2984 isolated from oak limbs.</title>
        <authorList>
            <person name="Navarro D."/>
            <person name="Drula E."/>
            <person name="Chaduli D."/>
            <person name="Cazenave R."/>
            <person name="Ahrendt S."/>
            <person name="Wang J."/>
            <person name="Lipzen A."/>
            <person name="Daum C."/>
            <person name="Barry K."/>
            <person name="Grigoriev I.V."/>
            <person name="Favel A."/>
            <person name="Rosso M.N."/>
            <person name="Martin F."/>
        </authorList>
    </citation>
    <scope>NUCLEOTIDE SEQUENCE [LARGE SCALE GENOMIC DNA]</scope>
    <source>
        <strain evidence="1 2">CIRM-BRFM 2984</strain>
    </source>
</reference>
<sequence>MSASPGSSVPSDPANSVVVVPASSSSIDRTPFDIGRKRICAFVGSLPASIAVDDSLEAATGFVAYSPCSAPTKTPPEAVITPVHVLPAEVLARALRFSFLGPRFFIRDPSYRRKVVGSACHFWAAVIDSDPQSWSYIVVDHTTSLVFLRDALTKSAATPLTLELDCRLQGRPMREFLDRVLPEILPVFPRCRELLVRAAHADTCLHLMGRLKTCLLPMLVTARFDLALPMVPFSPSVPGAAVPFLAGGQLPLISRVSFTHGFPSWAWTQIASTLTVVRLARMNHIVIPRLKLLHDFLRSCTNLVFLAIHYVDAAPPPTADRGSPYVGGTVSLPHLRRLDLSVNMRRTVFIVSSLKAPLLEHMSLAVSDEVVLRHLVLHAGHLLLQITVLRLAVNFSSYLPLEVLLRSMSRLDKLDARPSSPTFVDCLHHSALFATTMATSLRCIATNEFPFPLLQDVLAFRHWTNFRQELCLVVPGVDETLPPSTLSVCRLKGDTVVVGEHVDYVDWMDDSPYPVL</sequence>